<comment type="caution">
    <text evidence="1">The sequence shown here is derived from an EMBL/GenBank/DDBJ whole genome shotgun (WGS) entry which is preliminary data.</text>
</comment>
<dbReference type="EMBL" id="MZXV01000051">
    <property type="protein sequence ID" value="PZV35970.1"/>
    <property type="molecule type" value="Genomic_DNA"/>
</dbReference>
<protein>
    <submittedName>
        <fullName evidence="1">Uncharacterized protein</fullName>
    </submittedName>
</protein>
<name>A0A2W7BYQ6_9HYPH</name>
<evidence type="ECO:0000313" key="2">
    <source>
        <dbReference type="Proteomes" id="UP000248616"/>
    </source>
</evidence>
<accession>A0A2W7BYQ6</accession>
<keyword evidence="2" id="KW-1185">Reference proteome</keyword>
<proteinExistence type="predicted"/>
<sequence length="251" mass="27816">MATRKTGGTEYRFKIDAFSPETIPMARLAEYMKELAAVLGTEASVHFDRLEAGSTILVHKIEKEAIPKVRDRARSVMRHDAPAEAQRAYRSINKLLKEDNAVGSLKEPKGVLLHFPGREDKVEKYPPIRQHGTFDGKLVAVGGGTDVHVRLESEGTVVAGFTTSDRRLGKELAKHFDDVVRLVGWASWSRDADGKWTMTGFRIESFKSLRSASLSEALGELRALPVQFDDGAYQELDAVRSGPGDQKNGRH</sequence>
<organism evidence="1 2">
    <name type="scientific">Mesorhizobium kowhaii</name>
    <dbReference type="NCBI Taxonomy" id="1300272"/>
    <lineage>
        <taxon>Bacteria</taxon>
        <taxon>Pseudomonadati</taxon>
        <taxon>Pseudomonadota</taxon>
        <taxon>Alphaproteobacteria</taxon>
        <taxon>Hyphomicrobiales</taxon>
        <taxon>Phyllobacteriaceae</taxon>
        <taxon>Mesorhizobium</taxon>
    </lineage>
</organism>
<evidence type="ECO:0000313" key="1">
    <source>
        <dbReference type="EMBL" id="PZV35970.1"/>
    </source>
</evidence>
<reference evidence="2" key="1">
    <citation type="submission" date="2017-03" db="EMBL/GenBank/DDBJ databases">
        <authorList>
            <person name="Safronova V.I."/>
            <person name="Sazanova A.L."/>
            <person name="Chirak E.R."/>
        </authorList>
    </citation>
    <scope>NUCLEOTIDE SEQUENCE [LARGE SCALE GENOMIC DNA]</scope>
    <source>
        <strain evidence="2">Ach-343</strain>
    </source>
</reference>
<dbReference type="RefSeq" id="WP_111546641.1">
    <property type="nucleotide sequence ID" value="NZ_MZXV01000051.1"/>
</dbReference>
<dbReference type="OrthoDB" id="5947241at2"/>
<gene>
    <name evidence="1" type="ORF">B5V02_22305</name>
</gene>
<dbReference type="AlphaFoldDB" id="A0A2W7BYQ6"/>
<dbReference type="Proteomes" id="UP000248616">
    <property type="component" value="Unassembled WGS sequence"/>
</dbReference>